<dbReference type="AlphaFoldDB" id="A0A642UXK9"/>
<dbReference type="VEuPathDB" id="FungiDB:DIURU_000625"/>
<dbReference type="Proteomes" id="UP000449547">
    <property type="component" value="Unassembled WGS sequence"/>
</dbReference>
<protein>
    <submittedName>
        <fullName evidence="1">Uncharacterized protein</fullName>
    </submittedName>
</protein>
<dbReference type="RefSeq" id="XP_034014614.1">
    <property type="nucleotide sequence ID" value="XM_034158894.1"/>
</dbReference>
<reference evidence="1 2" key="1">
    <citation type="submission" date="2019-07" db="EMBL/GenBank/DDBJ databases">
        <title>Genome assembly of two rare yeast pathogens: Diutina rugosa and Trichomonascus ciferrii.</title>
        <authorList>
            <person name="Mixao V."/>
            <person name="Saus E."/>
            <person name="Hansen A."/>
            <person name="Lass-Flor C."/>
            <person name="Gabaldon T."/>
        </authorList>
    </citation>
    <scope>NUCLEOTIDE SEQUENCE [LARGE SCALE GENOMIC DNA]</scope>
    <source>
        <strain evidence="1 2">CBS 613</strain>
    </source>
</reference>
<accession>A0A642UXK9</accession>
<keyword evidence="2" id="KW-1185">Reference proteome</keyword>
<evidence type="ECO:0000313" key="1">
    <source>
        <dbReference type="EMBL" id="KAA8907305.1"/>
    </source>
</evidence>
<name>A0A642UXK9_DIURU</name>
<dbReference type="GeneID" id="54779278"/>
<organism evidence="1 2">
    <name type="scientific">Diutina rugosa</name>
    <name type="common">Yeast</name>
    <name type="synonym">Candida rugosa</name>
    <dbReference type="NCBI Taxonomy" id="5481"/>
    <lineage>
        <taxon>Eukaryota</taxon>
        <taxon>Fungi</taxon>
        <taxon>Dikarya</taxon>
        <taxon>Ascomycota</taxon>
        <taxon>Saccharomycotina</taxon>
        <taxon>Pichiomycetes</taxon>
        <taxon>Debaryomycetaceae</taxon>
        <taxon>Diutina</taxon>
    </lineage>
</organism>
<sequence>MAKSKGTHHRRKPAVDRAVIHSNSKCLHESYAHADINHIRNTIRMLRLPFDVNQIQEVQCQVCQIHGKTPLHPTFDYSVTKPMQEVLVDVAEIEGVSMSDSKSGFLVKCVFFYDMASGFYYMQQIESGYDILLVIHNFVKLAQNQEDYELTFVKTPEVAEELTFTRRKVQHWIETNHMTWFPEIRKNARYGYLDDHQFDHLCWIEAAQRAVKVRTGIEAGSRLHRIIVDTSEKLLQTSGLPHRYALFAAKHYVFTHNSMADNRPGFNSDMSPSTLFSGKTNEVERISPFGCFMRFSDASGPTRSGLLLGYGSGRSLIVVDYYTQEIITICENGRFIVH</sequence>
<dbReference type="EMBL" id="SWFT01000026">
    <property type="protein sequence ID" value="KAA8907305.1"/>
    <property type="molecule type" value="Genomic_DNA"/>
</dbReference>
<proteinExistence type="predicted"/>
<evidence type="ECO:0000313" key="2">
    <source>
        <dbReference type="Proteomes" id="UP000449547"/>
    </source>
</evidence>
<gene>
    <name evidence="1" type="ORF">DIURU_000625</name>
</gene>
<comment type="caution">
    <text evidence="1">The sequence shown here is derived from an EMBL/GenBank/DDBJ whole genome shotgun (WGS) entry which is preliminary data.</text>
</comment>